<organism evidence="2 3">
    <name type="scientific">Mesonia mobilis</name>
    <dbReference type="NCBI Taxonomy" id="369791"/>
    <lineage>
        <taxon>Bacteria</taxon>
        <taxon>Pseudomonadati</taxon>
        <taxon>Bacteroidota</taxon>
        <taxon>Flavobacteriia</taxon>
        <taxon>Flavobacteriales</taxon>
        <taxon>Flavobacteriaceae</taxon>
        <taxon>Mesonia</taxon>
    </lineage>
</organism>
<reference evidence="3" key="1">
    <citation type="journal article" date="2019" name="Int. J. Syst. Evol. Microbiol.">
        <title>The Global Catalogue of Microorganisms (GCM) 10K type strain sequencing project: providing services to taxonomists for standard genome sequencing and annotation.</title>
        <authorList>
            <consortium name="The Broad Institute Genomics Platform"/>
            <consortium name="The Broad Institute Genome Sequencing Center for Infectious Disease"/>
            <person name="Wu L."/>
            <person name="Ma J."/>
        </authorList>
    </citation>
    <scope>NUCLEOTIDE SEQUENCE [LARGE SCALE GENOMIC DNA]</scope>
    <source>
        <strain evidence="3">KCTC 12708</strain>
    </source>
</reference>
<dbReference type="SUPFAM" id="SSF52540">
    <property type="entry name" value="P-loop containing nucleoside triphosphate hydrolases"/>
    <property type="match status" value="1"/>
</dbReference>
<evidence type="ECO:0000313" key="2">
    <source>
        <dbReference type="EMBL" id="GGZ60597.1"/>
    </source>
</evidence>
<keyword evidence="3" id="KW-1185">Reference proteome</keyword>
<dbReference type="EMBL" id="BMWY01000006">
    <property type="protein sequence ID" value="GGZ60597.1"/>
    <property type="molecule type" value="Genomic_DNA"/>
</dbReference>
<comment type="caution">
    <text evidence="2">The sequence shown here is derived from an EMBL/GenBank/DDBJ whole genome shotgun (WGS) entry which is preliminary data.</text>
</comment>
<dbReference type="Pfam" id="PF12705">
    <property type="entry name" value="PDDEXK_1"/>
    <property type="match status" value="1"/>
</dbReference>
<dbReference type="Proteomes" id="UP000615593">
    <property type="component" value="Unassembled WGS sequence"/>
</dbReference>
<proteinExistence type="predicted"/>
<dbReference type="GeneID" id="94369939"/>
<dbReference type="Gene3D" id="3.90.320.10">
    <property type="match status" value="1"/>
</dbReference>
<dbReference type="InterPro" id="IPR027417">
    <property type="entry name" value="P-loop_NTPase"/>
</dbReference>
<dbReference type="InterPro" id="IPR011335">
    <property type="entry name" value="Restrct_endonuc-II-like"/>
</dbReference>
<dbReference type="InterPro" id="IPR011604">
    <property type="entry name" value="PDDEXK-like_dom_sf"/>
</dbReference>
<gene>
    <name evidence="2" type="ORF">GCM10008088_22740</name>
</gene>
<evidence type="ECO:0000259" key="1">
    <source>
        <dbReference type="Pfam" id="PF12705"/>
    </source>
</evidence>
<evidence type="ECO:0000313" key="3">
    <source>
        <dbReference type="Proteomes" id="UP000615593"/>
    </source>
</evidence>
<dbReference type="InterPro" id="IPR038726">
    <property type="entry name" value="PDDEXK_AddAB-type"/>
</dbReference>
<protein>
    <recommendedName>
        <fullName evidence="1">PD-(D/E)XK endonuclease-like domain-containing protein</fullName>
    </recommendedName>
</protein>
<name>A0ABQ3BXH6_9FLAO</name>
<dbReference type="SUPFAM" id="SSF52980">
    <property type="entry name" value="Restriction endonuclease-like"/>
    <property type="match status" value="1"/>
</dbReference>
<feature type="domain" description="PD-(D/E)XK endonuclease-like" evidence="1">
    <location>
        <begin position="638"/>
        <end position="900"/>
    </location>
</feature>
<dbReference type="Gene3D" id="3.40.50.300">
    <property type="entry name" value="P-loop containing nucleotide triphosphate hydrolases"/>
    <property type="match status" value="1"/>
</dbReference>
<dbReference type="Gene3D" id="1.10.486.10">
    <property type="entry name" value="PCRA, domain 4"/>
    <property type="match status" value="1"/>
</dbReference>
<accession>A0ABQ3BXH6</accession>
<dbReference type="RefSeq" id="WP_027885186.1">
    <property type="nucleotide sequence ID" value="NZ_BMWY01000006.1"/>
</dbReference>
<sequence>MKSFIEETLDQLLSQPTFNLSKTTFILPSKRAGSFLKHILKQKISGSAFAPQVLSTEEFIEKITSLQTIDNTESLFKFYQVYKKITPKEEQEDFETFYGWAQTLVYDFNEIDRYLIDAEHFFSYLSRIQDINHWALSDPQTNLIEKYLTFWNLIPKYYQLFQQQLLENNEAYQGLMYRIASEKISSYLASNQEQHILLGFNALNNAEQKLFQTILEQNKGQIFWDIDEAFYNDNYHEASLFIRNYKKNWEFYQDENNTITTSSNYSSAKNINVYGVPKNIGQAKYTAQLLSEISEEDLSKTAIVLNDEGLLNPILNSLPQNIKKLNITMGLPLKETPLASLFEVIFEIQQTENQNFYYKPIIDILNHPFILMKLGESSQQLQQQIHQENLVYLSRTQILELSSESTKHLLGEILLQHKTPQSLLKAFTNLCQKLRLEDALDKPLETEYLYHFHQLFVKIQNLIAEQSPIQSIKSLHRIYRDTLETESLDFSGSPFDGLQLMGMLESRVLDFENIIITSVNEGVLPAGKSSNSFIPFDLKKEYGLPTYKEKDAIYTYHFYRLLQRAKNVHILYNTEPGSLNGGEKSRFITQLEIESPVGNEPKHQFLNPLVPARKNELKKIKKTPEVLEKLKALAAHGFSPSALTTYIRNPLDFYKNYVLGIRDTDEVEETVAANTLGTVVHDALEHFYKPFENKNIVKADLLKMKTEIEQQVKFEFEKTYKQAPINKGKNLIIFEIAKRYIFNFLAKEMKEIENDELIIKEVENKLTCDILIPELDFPVKIGGKVDRVDYKNGQLRIVDYKTGKVQAGDLNLKDWSELTQDYKYSKAFQVLCYARMIYAETPFENAEAGIISFKNLKAGFMPFKQIKNTVIDKDTLNQFETELKSLILELFNPEIPFEEKEV</sequence>